<proteinExistence type="predicted"/>
<accession>A0ABW5YX68</accession>
<dbReference type="Proteomes" id="UP001597509">
    <property type="component" value="Unassembled WGS sequence"/>
</dbReference>
<evidence type="ECO:0000313" key="2">
    <source>
        <dbReference type="Proteomes" id="UP001597509"/>
    </source>
</evidence>
<organism evidence="1 2">
    <name type="scientific">Sphingobacterium anhuiense</name>
    <dbReference type="NCBI Taxonomy" id="493780"/>
    <lineage>
        <taxon>Bacteria</taxon>
        <taxon>Pseudomonadati</taxon>
        <taxon>Bacteroidota</taxon>
        <taxon>Sphingobacteriia</taxon>
        <taxon>Sphingobacteriales</taxon>
        <taxon>Sphingobacteriaceae</taxon>
        <taxon>Sphingobacterium</taxon>
    </lineage>
</organism>
<protein>
    <submittedName>
        <fullName evidence="1">Uncharacterized protein</fullName>
    </submittedName>
</protein>
<dbReference type="RefSeq" id="WP_380921203.1">
    <property type="nucleotide sequence ID" value="NZ_JBHUPE010000005.1"/>
</dbReference>
<evidence type="ECO:0000313" key="1">
    <source>
        <dbReference type="EMBL" id="MFD2904870.1"/>
    </source>
</evidence>
<gene>
    <name evidence="1" type="ORF">ACFS6I_13100</name>
</gene>
<keyword evidence="2" id="KW-1185">Reference proteome</keyword>
<sequence length="93" mass="10658">MPWFLFTPPSEGIKDPAESNQYIRYNGESKPIQQGSLVKSHVYAIHAISDENLPVITDELIKEMYNAIMLKKDTENILLQRGKNSIKEILKNL</sequence>
<name>A0ABW5YX68_9SPHI</name>
<comment type="caution">
    <text evidence="1">The sequence shown here is derived from an EMBL/GenBank/DDBJ whole genome shotgun (WGS) entry which is preliminary data.</text>
</comment>
<dbReference type="EMBL" id="JBHUPE010000005">
    <property type="protein sequence ID" value="MFD2904870.1"/>
    <property type="molecule type" value="Genomic_DNA"/>
</dbReference>
<reference evidence="2" key="1">
    <citation type="journal article" date="2019" name="Int. J. Syst. Evol. Microbiol.">
        <title>The Global Catalogue of Microorganisms (GCM) 10K type strain sequencing project: providing services to taxonomists for standard genome sequencing and annotation.</title>
        <authorList>
            <consortium name="The Broad Institute Genomics Platform"/>
            <consortium name="The Broad Institute Genome Sequencing Center for Infectious Disease"/>
            <person name="Wu L."/>
            <person name="Ma J."/>
        </authorList>
    </citation>
    <scope>NUCLEOTIDE SEQUENCE [LARGE SCALE GENOMIC DNA]</scope>
    <source>
        <strain evidence="2">KCTC 22209</strain>
    </source>
</reference>